<reference evidence="3 4" key="1">
    <citation type="submission" date="2025-05" db="UniProtKB">
        <authorList>
            <consortium name="RefSeq"/>
        </authorList>
    </citation>
    <scope>IDENTIFICATION</scope>
    <source>
        <tissue evidence="3 4">Whole body</tissue>
    </source>
</reference>
<sequence length="308" mass="36610">MGGQDDYKCTLSEETKKIAKDELREDDTIREQLLEQFRDWIKKNPLIKHCRTDSLFLLRFLRTKKFSLPIAQKLLEKYLIIRQIYPLWFQNYTIDEPIINDIIDTGYIVPLLKRDKYGRKVLLYNIERFDPYKYTSEHLIRTHALIMESLMDDEENQIRGYVYIINDTDITMGHISIFSLGDLRRLIYCIQDGLPLRNKRTYIVNLPSFGLKLLEICISYLNEKLKKRFTCHKSFEELKDEIDLKSLPKEYGGETSLQEMIDSLKKTLYEKKEQIEALNDLRIELSDTQHYINEIDGVTGSFRKLEVD</sequence>
<dbReference type="RefSeq" id="XP_015190941.1">
    <property type="nucleotide sequence ID" value="XM_015335455.1"/>
</dbReference>
<dbReference type="SMART" id="SM01100">
    <property type="entry name" value="CRAL_TRIO_N"/>
    <property type="match status" value="1"/>
</dbReference>
<dbReference type="CDD" id="cd00170">
    <property type="entry name" value="SEC14"/>
    <property type="match status" value="1"/>
</dbReference>
<dbReference type="InterPro" id="IPR036865">
    <property type="entry name" value="CRAL-TRIO_dom_sf"/>
</dbReference>
<gene>
    <name evidence="3 4 5 6" type="primary">LOC107074216</name>
</gene>
<dbReference type="Gene3D" id="3.40.525.10">
    <property type="entry name" value="CRAL-TRIO lipid binding domain"/>
    <property type="match status" value="1"/>
</dbReference>
<dbReference type="GeneID" id="107074216"/>
<dbReference type="InterPro" id="IPR001251">
    <property type="entry name" value="CRAL-TRIO_dom"/>
</dbReference>
<evidence type="ECO:0000259" key="1">
    <source>
        <dbReference type="PROSITE" id="PS50191"/>
    </source>
</evidence>
<evidence type="ECO:0000313" key="4">
    <source>
        <dbReference type="RefSeq" id="XP_015190940.1"/>
    </source>
</evidence>
<protein>
    <submittedName>
        <fullName evidence="3 4">Clavesin-1-like</fullName>
    </submittedName>
</protein>
<dbReference type="SUPFAM" id="SSF52087">
    <property type="entry name" value="CRAL/TRIO domain"/>
    <property type="match status" value="1"/>
</dbReference>
<dbReference type="InterPro" id="IPR036273">
    <property type="entry name" value="CRAL/TRIO_N_dom_sf"/>
</dbReference>
<dbReference type="SMART" id="SM00516">
    <property type="entry name" value="SEC14"/>
    <property type="match status" value="1"/>
</dbReference>
<dbReference type="RefSeq" id="XP_015190942.1">
    <property type="nucleotide sequence ID" value="XM_015335456.1"/>
</dbReference>
<name>A0ABM1JEQ1_POLDO</name>
<dbReference type="RefSeq" id="XP_015190939.1">
    <property type="nucleotide sequence ID" value="XM_015335453.1"/>
</dbReference>
<evidence type="ECO:0000313" key="6">
    <source>
        <dbReference type="RefSeq" id="XP_015190942.1"/>
    </source>
</evidence>
<accession>A0ABM1JEQ1</accession>
<proteinExistence type="predicted"/>
<dbReference type="RefSeq" id="XP_015190940.1">
    <property type="nucleotide sequence ID" value="XM_015335454.1"/>
</dbReference>
<evidence type="ECO:0000313" key="2">
    <source>
        <dbReference type="Proteomes" id="UP000694924"/>
    </source>
</evidence>
<dbReference type="Proteomes" id="UP000694924">
    <property type="component" value="Unplaced"/>
</dbReference>
<dbReference type="Gene3D" id="1.10.8.20">
    <property type="entry name" value="N-terminal domain of phosphatidylinositol transfer protein sec14p"/>
    <property type="match status" value="1"/>
</dbReference>
<dbReference type="PANTHER" id="PTHR10174">
    <property type="entry name" value="ALPHA-TOCOPHEROL TRANSFER PROTEIN-RELATED"/>
    <property type="match status" value="1"/>
</dbReference>
<dbReference type="SUPFAM" id="SSF46938">
    <property type="entry name" value="CRAL/TRIO N-terminal domain"/>
    <property type="match status" value="1"/>
</dbReference>
<dbReference type="PANTHER" id="PTHR10174:SF166">
    <property type="entry name" value="LD40136P"/>
    <property type="match status" value="1"/>
</dbReference>
<dbReference type="PRINTS" id="PR00180">
    <property type="entry name" value="CRETINALDHBP"/>
</dbReference>
<dbReference type="PROSITE" id="PS50191">
    <property type="entry name" value="CRAL_TRIO"/>
    <property type="match status" value="1"/>
</dbReference>
<keyword evidence="2" id="KW-1185">Reference proteome</keyword>
<dbReference type="InterPro" id="IPR011074">
    <property type="entry name" value="CRAL/TRIO_N_dom"/>
</dbReference>
<organism evidence="2 3">
    <name type="scientific">Polistes dominula</name>
    <name type="common">European paper wasp</name>
    <name type="synonym">Vespa dominula</name>
    <dbReference type="NCBI Taxonomy" id="743375"/>
    <lineage>
        <taxon>Eukaryota</taxon>
        <taxon>Metazoa</taxon>
        <taxon>Ecdysozoa</taxon>
        <taxon>Arthropoda</taxon>
        <taxon>Hexapoda</taxon>
        <taxon>Insecta</taxon>
        <taxon>Pterygota</taxon>
        <taxon>Neoptera</taxon>
        <taxon>Endopterygota</taxon>
        <taxon>Hymenoptera</taxon>
        <taxon>Apocrita</taxon>
        <taxon>Aculeata</taxon>
        <taxon>Vespoidea</taxon>
        <taxon>Vespidae</taxon>
        <taxon>Polistinae</taxon>
        <taxon>Polistini</taxon>
        <taxon>Polistes</taxon>
    </lineage>
</organism>
<dbReference type="Pfam" id="PF00650">
    <property type="entry name" value="CRAL_TRIO"/>
    <property type="match status" value="1"/>
</dbReference>
<evidence type="ECO:0000313" key="3">
    <source>
        <dbReference type="RefSeq" id="XP_015190939.1"/>
    </source>
</evidence>
<evidence type="ECO:0000313" key="5">
    <source>
        <dbReference type="RefSeq" id="XP_015190941.1"/>
    </source>
</evidence>
<feature type="domain" description="CRAL-TRIO" evidence="1">
    <location>
        <begin position="99"/>
        <end position="259"/>
    </location>
</feature>